<dbReference type="STRING" id="991.IW20_04605"/>
<keyword evidence="1" id="KW-0732">Signal</keyword>
<proteinExistence type="predicted"/>
<organism evidence="3 5">
    <name type="scientific">Flavobacterium hydatis</name>
    <name type="common">Cytophaga aquatilis</name>
    <dbReference type="NCBI Taxonomy" id="991"/>
    <lineage>
        <taxon>Bacteria</taxon>
        <taxon>Pseudomonadati</taxon>
        <taxon>Bacteroidota</taxon>
        <taxon>Flavobacteriia</taxon>
        <taxon>Flavobacteriales</taxon>
        <taxon>Flavobacteriaceae</taxon>
        <taxon>Flavobacterium</taxon>
    </lineage>
</organism>
<evidence type="ECO:0000256" key="1">
    <source>
        <dbReference type="SAM" id="SignalP"/>
    </source>
</evidence>
<evidence type="ECO:0000313" key="3">
    <source>
        <dbReference type="EMBL" id="KFF18188.1"/>
    </source>
</evidence>
<dbReference type="SMART" id="SM00257">
    <property type="entry name" value="LysM"/>
    <property type="match status" value="1"/>
</dbReference>
<dbReference type="Proteomes" id="UP000198424">
    <property type="component" value="Unassembled WGS sequence"/>
</dbReference>
<comment type="caution">
    <text evidence="3">The sequence shown here is derived from an EMBL/GenBank/DDBJ whole genome shotgun (WGS) entry which is preliminary data.</text>
</comment>
<gene>
    <name evidence="4" type="ORF">B0A62_07410</name>
    <name evidence="3" type="ORF">IW20_04605</name>
</gene>
<dbReference type="AlphaFoldDB" id="A0A086ANC4"/>
<feature type="signal peptide" evidence="1">
    <location>
        <begin position="1"/>
        <end position="19"/>
    </location>
</feature>
<dbReference type="InterPro" id="IPR013830">
    <property type="entry name" value="SGNH_hydro"/>
</dbReference>
<dbReference type="PROSITE" id="PS51782">
    <property type="entry name" value="LYSM"/>
    <property type="match status" value="1"/>
</dbReference>
<dbReference type="InterPro" id="IPR018392">
    <property type="entry name" value="LysM"/>
</dbReference>
<reference evidence="3 5" key="1">
    <citation type="submission" date="2014-07" db="EMBL/GenBank/DDBJ databases">
        <title>Genome of Flavobacterium hydatis DSM 2063.</title>
        <authorList>
            <person name="Pipes S.E."/>
            <person name="Stropko S.J."/>
            <person name="Newman J.D."/>
        </authorList>
    </citation>
    <scope>NUCLEOTIDE SEQUENCE [LARGE SCALE GENOMIC DNA]</scope>
    <source>
        <strain evidence="3 5">DSM 2063</strain>
    </source>
</reference>
<dbReference type="PANTHER" id="PTHR30383">
    <property type="entry name" value="THIOESTERASE 1/PROTEASE 1/LYSOPHOSPHOLIPASE L1"/>
    <property type="match status" value="1"/>
</dbReference>
<reference evidence="4 6" key="2">
    <citation type="submission" date="2016-11" db="EMBL/GenBank/DDBJ databases">
        <title>Whole genomes of Flavobacteriaceae.</title>
        <authorList>
            <person name="Stine C."/>
            <person name="Li C."/>
            <person name="Tadesse D."/>
        </authorList>
    </citation>
    <scope>NUCLEOTIDE SEQUENCE [LARGE SCALE GENOMIC DNA]</scope>
    <source>
        <strain evidence="4 6">ATCC 29551</strain>
    </source>
</reference>
<dbReference type="eggNOG" id="COG2755">
    <property type="taxonomic scope" value="Bacteria"/>
</dbReference>
<keyword evidence="6" id="KW-1185">Reference proteome</keyword>
<accession>A0A086ANC4</accession>
<dbReference type="GO" id="GO:0016788">
    <property type="term" value="F:hydrolase activity, acting on ester bonds"/>
    <property type="evidence" value="ECO:0007669"/>
    <property type="project" value="UniProtKB-ARBA"/>
</dbReference>
<dbReference type="PANTHER" id="PTHR30383:SF29">
    <property type="entry name" value="SGNH HYDROLASE-TYPE ESTERASE DOMAIN-CONTAINING PROTEIN"/>
    <property type="match status" value="1"/>
</dbReference>
<evidence type="ECO:0000313" key="4">
    <source>
        <dbReference type="EMBL" id="OXA97064.1"/>
    </source>
</evidence>
<dbReference type="SUPFAM" id="SSF52266">
    <property type="entry name" value="SGNH hydrolase"/>
    <property type="match status" value="1"/>
</dbReference>
<dbReference type="Proteomes" id="UP000028712">
    <property type="component" value="Unassembled WGS sequence"/>
</dbReference>
<protein>
    <submittedName>
        <fullName evidence="3">Peptidoglycan-binding protein</fullName>
    </submittedName>
</protein>
<dbReference type="Pfam" id="PF13472">
    <property type="entry name" value="Lipase_GDSL_2"/>
    <property type="match status" value="1"/>
</dbReference>
<sequence>MNKLIIFFCCLLFASNNKAQKTEPILITKKMTNHIDTTTIEPISGSQIYNAKVLEDFFKKLKSNENQGNHKINIVHIGDSHIQSDLMTNEIRKDLQKELGNAGRGFIFPYSLAKTNGSYNERFRSNKIWESYRNILPEKNCPMGLSGIALWRNTDGFVIEVNVKDPVYKFNTIKIITPQNQHMFDLATRIQTNMIQSSEKKVITHKIKKGEAISVIADKYNVSIAEIKRVNHLKSNAIRAGRTLKIVTNETRPKTISQSEYVPLDIASDSFSHYYNTEKALDKIYLIPNKEAKKYELNGLILEKDSPGVIYSGIGVNGAKFSDYNKYPVFFEQLKSLHPDMIILSLGTNESYDRLEASGYIKQLREFISKLKDQNIHVPVLVMTPPPSLLKGRKPNTFVADYTKHIFETAQTDGLAVWDLYNEFGGMSGIGKLKAQGLIGPDWVHYSKNGYEKQGSLFSKALLNEYDNFKLKK</sequence>
<dbReference type="Pfam" id="PF01476">
    <property type="entry name" value="LysM"/>
    <property type="match status" value="1"/>
</dbReference>
<feature type="domain" description="LysM" evidence="2">
    <location>
        <begin position="203"/>
        <end position="246"/>
    </location>
</feature>
<feature type="chain" id="PRO_5001802947" evidence="1">
    <location>
        <begin position="20"/>
        <end position="473"/>
    </location>
</feature>
<dbReference type="eggNOG" id="COG1388">
    <property type="taxonomic scope" value="Bacteria"/>
</dbReference>
<dbReference type="InterPro" id="IPR036514">
    <property type="entry name" value="SGNH_hydro_sf"/>
</dbReference>
<evidence type="ECO:0000313" key="6">
    <source>
        <dbReference type="Proteomes" id="UP000198424"/>
    </source>
</evidence>
<name>A0A086ANC4_FLAHY</name>
<dbReference type="EMBL" id="MUGY01000004">
    <property type="protein sequence ID" value="OXA97064.1"/>
    <property type="molecule type" value="Genomic_DNA"/>
</dbReference>
<dbReference type="InterPro" id="IPR036779">
    <property type="entry name" value="LysM_dom_sf"/>
</dbReference>
<dbReference type="Gene3D" id="3.10.350.10">
    <property type="entry name" value="LysM domain"/>
    <property type="match status" value="1"/>
</dbReference>
<dbReference type="InterPro" id="IPR051532">
    <property type="entry name" value="Ester_Hydrolysis_Enzymes"/>
</dbReference>
<dbReference type="EMBL" id="JPRM01000006">
    <property type="protein sequence ID" value="KFF18188.1"/>
    <property type="molecule type" value="Genomic_DNA"/>
</dbReference>
<dbReference type="OrthoDB" id="9764375at2"/>
<dbReference type="Gene3D" id="3.40.50.1110">
    <property type="entry name" value="SGNH hydrolase"/>
    <property type="match status" value="2"/>
</dbReference>
<dbReference type="SUPFAM" id="SSF54106">
    <property type="entry name" value="LysM domain"/>
    <property type="match status" value="1"/>
</dbReference>
<evidence type="ECO:0000259" key="2">
    <source>
        <dbReference type="PROSITE" id="PS51782"/>
    </source>
</evidence>
<evidence type="ECO:0000313" key="5">
    <source>
        <dbReference type="Proteomes" id="UP000028712"/>
    </source>
</evidence>